<evidence type="ECO:0000256" key="3">
    <source>
        <dbReference type="ARBA" id="ARBA00022679"/>
    </source>
</evidence>
<keyword evidence="10" id="KW-0812">Transmembrane</keyword>
<dbReference type="PANTHER" id="PTHR43289">
    <property type="entry name" value="MITOGEN-ACTIVATED PROTEIN KINASE KINASE KINASE 20-RELATED"/>
    <property type="match status" value="1"/>
</dbReference>
<dbReference type="InterPro" id="IPR008271">
    <property type="entry name" value="Ser/Thr_kinase_AS"/>
</dbReference>
<dbReference type="InterPro" id="IPR005543">
    <property type="entry name" value="PASTA_dom"/>
</dbReference>
<feature type="domain" description="Protein kinase" evidence="11">
    <location>
        <begin position="17"/>
        <end position="279"/>
    </location>
</feature>
<evidence type="ECO:0000256" key="7">
    <source>
        <dbReference type="ARBA" id="ARBA00047899"/>
    </source>
</evidence>
<dbReference type="AlphaFoldDB" id="A0A261EVW4"/>
<keyword evidence="6" id="KW-0067">ATP-binding</keyword>
<evidence type="ECO:0000256" key="4">
    <source>
        <dbReference type="ARBA" id="ARBA00022741"/>
    </source>
</evidence>
<dbReference type="EC" id="2.7.11.1" evidence="1"/>
<dbReference type="Gene3D" id="3.30.10.20">
    <property type="match status" value="3"/>
</dbReference>
<dbReference type="RefSeq" id="WP_094722226.1">
    <property type="nucleotide sequence ID" value="NZ_MWWS01000002.1"/>
</dbReference>
<evidence type="ECO:0000259" key="11">
    <source>
        <dbReference type="PROSITE" id="PS50011"/>
    </source>
</evidence>
<keyword evidence="4" id="KW-0547">Nucleotide-binding</keyword>
<proteinExistence type="predicted"/>
<organism evidence="13 14">
    <name type="scientific">Bombiscardovia coagulans</name>
    <dbReference type="NCBI Taxonomy" id="686666"/>
    <lineage>
        <taxon>Bacteria</taxon>
        <taxon>Bacillati</taxon>
        <taxon>Actinomycetota</taxon>
        <taxon>Actinomycetes</taxon>
        <taxon>Bifidobacteriales</taxon>
        <taxon>Bifidobacteriaceae</taxon>
        <taxon>Bombiscardovia</taxon>
    </lineage>
</organism>
<feature type="compositionally biased region" description="Polar residues" evidence="9">
    <location>
        <begin position="339"/>
        <end position="357"/>
    </location>
</feature>
<evidence type="ECO:0000259" key="12">
    <source>
        <dbReference type="PROSITE" id="PS51178"/>
    </source>
</evidence>
<keyword evidence="14" id="KW-1185">Reference proteome</keyword>
<dbReference type="PANTHER" id="PTHR43289:SF34">
    <property type="entry name" value="SERINE_THREONINE-PROTEIN KINASE YBDM-RELATED"/>
    <property type="match status" value="1"/>
</dbReference>
<dbReference type="GO" id="GO:0005524">
    <property type="term" value="F:ATP binding"/>
    <property type="evidence" value="ECO:0007669"/>
    <property type="project" value="UniProtKB-KW"/>
</dbReference>
<evidence type="ECO:0000256" key="5">
    <source>
        <dbReference type="ARBA" id="ARBA00022777"/>
    </source>
</evidence>
<evidence type="ECO:0000256" key="10">
    <source>
        <dbReference type="SAM" id="Phobius"/>
    </source>
</evidence>
<dbReference type="OrthoDB" id="9762169at2"/>
<dbReference type="Gene3D" id="3.30.200.20">
    <property type="entry name" value="Phosphorylase Kinase, domain 1"/>
    <property type="match status" value="1"/>
</dbReference>
<dbReference type="PROSITE" id="PS51178">
    <property type="entry name" value="PASTA"/>
    <property type="match status" value="2"/>
</dbReference>
<protein>
    <recommendedName>
        <fullName evidence="1">non-specific serine/threonine protein kinase</fullName>
        <ecNumber evidence="1">2.7.11.1</ecNumber>
    </recommendedName>
</protein>
<gene>
    <name evidence="13" type="ORF">BOCO_0178</name>
</gene>
<name>A0A261EVW4_9BIFI</name>
<feature type="compositionally biased region" description="Polar residues" evidence="9">
    <location>
        <begin position="317"/>
        <end position="328"/>
    </location>
</feature>
<evidence type="ECO:0000313" key="13">
    <source>
        <dbReference type="EMBL" id="OZG50992.1"/>
    </source>
</evidence>
<dbReference type="CDD" id="cd14014">
    <property type="entry name" value="STKc_PknB_like"/>
    <property type="match status" value="1"/>
</dbReference>
<reference evidence="13 14" key="1">
    <citation type="journal article" date="2017" name="BMC Genomics">
        <title>Comparative genomic and phylogenomic analyses of the Bifidobacteriaceae family.</title>
        <authorList>
            <person name="Lugli G.A."/>
            <person name="Milani C."/>
            <person name="Turroni F."/>
            <person name="Duranti S."/>
            <person name="Mancabelli L."/>
            <person name="Mangifesta M."/>
            <person name="Ferrario C."/>
            <person name="Modesto M."/>
            <person name="Mattarelli P."/>
            <person name="Jiri K."/>
            <person name="van Sinderen D."/>
            <person name="Ventura M."/>
        </authorList>
    </citation>
    <scope>NUCLEOTIDE SEQUENCE [LARGE SCALE GENOMIC DNA]</scope>
    <source>
        <strain evidence="13 14">DSM 22924</strain>
    </source>
</reference>
<dbReference type="Pfam" id="PF03793">
    <property type="entry name" value="PASTA"/>
    <property type="match status" value="3"/>
</dbReference>
<dbReference type="InterPro" id="IPR000719">
    <property type="entry name" value="Prot_kinase_dom"/>
</dbReference>
<dbReference type="PROSITE" id="PS50011">
    <property type="entry name" value="PROTEIN_KINASE_DOM"/>
    <property type="match status" value="1"/>
</dbReference>
<comment type="catalytic activity">
    <reaction evidence="8">
        <text>L-seryl-[protein] + ATP = O-phospho-L-seryl-[protein] + ADP + H(+)</text>
        <dbReference type="Rhea" id="RHEA:17989"/>
        <dbReference type="Rhea" id="RHEA-COMP:9863"/>
        <dbReference type="Rhea" id="RHEA-COMP:11604"/>
        <dbReference type="ChEBI" id="CHEBI:15378"/>
        <dbReference type="ChEBI" id="CHEBI:29999"/>
        <dbReference type="ChEBI" id="CHEBI:30616"/>
        <dbReference type="ChEBI" id="CHEBI:83421"/>
        <dbReference type="ChEBI" id="CHEBI:456216"/>
        <dbReference type="EC" id="2.7.11.1"/>
    </reaction>
</comment>
<evidence type="ECO:0000256" key="9">
    <source>
        <dbReference type="SAM" id="MobiDB-lite"/>
    </source>
</evidence>
<keyword evidence="10" id="KW-1133">Transmembrane helix</keyword>
<keyword evidence="5 13" id="KW-0418">Kinase</keyword>
<dbReference type="SMART" id="SM00220">
    <property type="entry name" value="S_TKc"/>
    <property type="match status" value="1"/>
</dbReference>
<dbReference type="SMART" id="SM00740">
    <property type="entry name" value="PASTA"/>
    <property type="match status" value="4"/>
</dbReference>
<comment type="catalytic activity">
    <reaction evidence="7">
        <text>L-threonyl-[protein] + ATP = O-phospho-L-threonyl-[protein] + ADP + H(+)</text>
        <dbReference type="Rhea" id="RHEA:46608"/>
        <dbReference type="Rhea" id="RHEA-COMP:11060"/>
        <dbReference type="Rhea" id="RHEA-COMP:11605"/>
        <dbReference type="ChEBI" id="CHEBI:15378"/>
        <dbReference type="ChEBI" id="CHEBI:30013"/>
        <dbReference type="ChEBI" id="CHEBI:30616"/>
        <dbReference type="ChEBI" id="CHEBI:61977"/>
        <dbReference type="ChEBI" id="CHEBI:456216"/>
        <dbReference type="EC" id="2.7.11.1"/>
    </reaction>
</comment>
<dbReference type="Pfam" id="PF00069">
    <property type="entry name" value="Pkinase"/>
    <property type="match status" value="1"/>
</dbReference>
<dbReference type="EMBL" id="MWWS01000002">
    <property type="protein sequence ID" value="OZG50992.1"/>
    <property type="molecule type" value="Genomic_DNA"/>
</dbReference>
<dbReference type="CDD" id="cd06577">
    <property type="entry name" value="PASTA_pknB"/>
    <property type="match status" value="3"/>
</dbReference>
<evidence type="ECO:0000313" key="14">
    <source>
        <dbReference type="Proteomes" id="UP000216004"/>
    </source>
</evidence>
<comment type="caution">
    <text evidence="13">The sequence shown here is derived from an EMBL/GenBank/DDBJ whole genome shotgun (WGS) entry which is preliminary data.</text>
</comment>
<dbReference type="Gene3D" id="1.10.510.10">
    <property type="entry name" value="Transferase(Phosphotransferase) domain 1"/>
    <property type="match status" value="1"/>
</dbReference>
<dbReference type="FunFam" id="1.10.510.10:FF:000021">
    <property type="entry name" value="Serine/threonine protein kinase"/>
    <property type="match status" value="1"/>
</dbReference>
<dbReference type="Proteomes" id="UP000216004">
    <property type="component" value="Unassembled WGS sequence"/>
</dbReference>
<sequence>MSEAGQASTGHIIEGRYRIIGKIAEGGMATVYEALDQRLSRTVAIKIMHTQLAQGPHRAEFEERFHREVRSAAAIANSHIVQVYDTGQVNGREFLVMQYIHGVNLRHEMNEQGTFSVRETLRIIGEVLDGLASAHEAGVIHRDIKPENILLNDRGNVKITDFGLARAASQTTLSTTGMLLGTAAYLPPETIENNQATPQGDLYAVGIVAYEMLTGSVPFVSDNPVTVVFKHVHEDVPSLTQVCPGIDPQISDFIAGLVARPIDDRPNDANQALESMKKMATKLSPDALSFRSGTSAPSQPQQTGKPALKGSTPLAGNVSSNVVESTAKPTDLFEHINDPVSQPDTQVDTAQSQVSSSDKSERGDQKPVNTQTKQFLAPADTPVADEQSTEPMKAVYELSELDKKKPKRWLKKLITALVIIVLILALMAGGAGWWYFKGPGSYWKLPRPSDSSCTTNSVCSIEGADFTKYKQSLTVAGIPHEESQAYSDTVPQGHIISAEPKTVESHISKRNGKVKLVVSRGIQKVTVPADLLDPHTESGMHPIDALKAAGFSNIVHDENQDQYSMDLPAGAAITVTPQPNSTVNHNEQVTVTLSKGKMPVSMPDIVGKSKQEATNALNAARLATTYNEAWSDTIASGQIISASAKPGSQLHWGDQVSVVVSKGPQMVELDNLVGKNKDEAIQILKAKGLDVKITAPLGDISHTVRLQSPTPGPIRVHGEDGKPTVITLTVV</sequence>
<dbReference type="PROSITE" id="PS00108">
    <property type="entry name" value="PROTEIN_KINASE_ST"/>
    <property type="match status" value="1"/>
</dbReference>
<feature type="compositionally biased region" description="Polar residues" evidence="9">
    <location>
        <begin position="291"/>
        <end position="304"/>
    </location>
</feature>
<feature type="domain" description="PASTA" evidence="12">
    <location>
        <begin position="663"/>
        <end position="731"/>
    </location>
</feature>
<dbReference type="SUPFAM" id="SSF56112">
    <property type="entry name" value="Protein kinase-like (PK-like)"/>
    <property type="match status" value="1"/>
</dbReference>
<dbReference type="InterPro" id="IPR011009">
    <property type="entry name" value="Kinase-like_dom_sf"/>
</dbReference>
<keyword evidence="10" id="KW-0472">Membrane</keyword>
<evidence type="ECO:0000256" key="1">
    <source>
        <dbReference type="ARBA" id="ARBA00012513"/>
    </source>
</evidence>
<dbReference type="GO" id="GO:0004674">
    <property type="term" value="F:protein serine/threonine kinase activity"/>
    <property type="evidence" value="ECO:0007669"/>
    <property type="project" value="UniProtKB-KW"/>
</dbReference>
<accession>A0A261EVW4</accession>
<feature type="region of interest" description="Disordered" evidence="9">
    <location>
        <begin position="288"/>
        <end position="388"/>
    </location>
</feature>
<feature type="domain" description="PASTA" evidence="12">
    <location>
        <begin position="596"/>
        <end position="662"/>
    </location>
</feature>
<evidence type="ECO:0000256" key="8">
    <source>
        <dbReference type="ARBA" id="ARBA00048679"/>
    </source>
</evidence>
<evidence type="ECO:0000256" key="2">
    <source>
        <dbReference type="ARBA" id="ARBA00022527"/>
    </source>
</evidence>
<keyword evidence="3" id="KW-0808">Transferase</keyword>
<keyword evidence="2 13" id="KW-0723">Serine/threonine-protein kinase</keyword>
<evidence type="ECO:0000256" key="6">
    <source>
        <dbReference type="ARBA" id="ARBA00022840"/>
    </source>
</evidence>
<feature type="transmembrane region" description="Helical" evidence="10">
    <location>
        <begin position="413"/>
        <end position="436"/>
    </location>
</feature>